<gene>
    <name evidence="1" type="ORF">EIK79_11320</name>
</gene>
<name>A0A3P3RAE9_9EURY</name>
<protein>
    <submittedName>
        <fullName evidence="1">Uncharacterized protein</fullName>
    </submittedName>
</protein>
<reference evidence="1 2" key="1">
    <citation type="submission" date="2018-11" db="EMBL/GenBank/DDBJ databases">
        <title>Taxonoimc description of Halomarina strain SPP-AMP-1.</title>
        <authorList>
            <person name="Pal Y."/>
            <person name="Srinivasana K."/>
            <person name="Verma A."/>
            <person name="Kumar P."/>
        </authorList>
    </citation>
    <scope>NUCLEOTIDE SEQUENCE [LARGE SCALE GENOMIC DNA]</scope>
    <source>
        <strain evidence="1 2">SPP-AMP-1</strain>
    </source>
</reference>
<organism evidence="1 2">
    <name type="scientific">Halocatena pleomorpha</name>
    <dbReference type="NCBI Taxonomy" id="1785090"/>
    <lineage>
        <taxon>Archaea</taxon>
        <taxon>Methanobacteriati</taxon>
        <taxon>Methanobacteriota</taxon>
        <taxon>Stenosarchaea group</taxon>
        <taxon>Halobacteria</taxon>
        <taxon>Halobacteriales</taxon>
        <taxon>Natronomonadaceae</taxon>
        <taxon>Halocatena</taxon>
    </lineage>
</organism>
<sequence length="81" mass="9144">MVCTATANCVCRPSVCTSTSIRVSDSTQRRLDSLRRDDATFDDLLARLATRERPIDIGAWSEKDADRVRAAEKRSRESVER</sequence>
<evidence type="ECO:0000313" key="2">
    <source>
        <dbReference type="Proteomes" id="UP000282322"/>
    </source>
</evidence>
<comment type="caution">
    <text evidence="1">The sequence shown here is derived from an EMBL/GenBank/DDBJ whole genome shotgun (WGS) entry which is preliminary data.</text>
</comment>
<dbReference type="Proteomes" id="UP000282322">
    <property type="component" value="Unassembled WGS sequence"/>
</dbReference>
<keyword evidence="2" id="KW-1185">Reference proteome</keyword>
<dbReference type="AlphaFoldDB" id="A0A3P3RAE9"/>
<evidence type="ECO:0000313" key="1">
    <source>
        <dbReference type="EMBL" id="RRJ29939.1"/>
    </source>
</evidence>
<accession>A0A3P3RAE9</accession>
<dbReference type="Pfam" id="PF24434">
    <property type="entry name" value="DUF7557"/>
    <property type="match status" value="1"/>
</dbReference>
<dbReference type="EMBL" id="RRCH01000024">
    <property type="protein sequence ID" value="RRJ29939.1"/>
    <property type="molecule type" value="Genomic_DNA"/>
</dbReference>
<dbReference type="InterPro" id="IPR055979">
    <property type="entry name" value="DUF7557"/>
</dbReference>
<proteinExistence type="predicted"/>